<dbReference type="InterPro" id="IPR035952">
    <property type="entry name" value="Rhomboid-like_sf"/>
</dbReference>
<proteinExistence type="predicted"/>
<evidence type="ECO:0000256" key="3">
    <source>
        <dbReference type="ARBA" id="ARBA00022989"/>
    </source>
</evidence>
<keyword evidence="2 5" id="KW-0812">Transmembrane</keyword>
<dbReference type="GO" id="GO:0006508">
    <property type="term" value="P:proteolysis"/>
    <property type="evidence" value="ECO:0007669"/>
    <property type="project" value="UniProtKB-KW"/>
</dbReference>
<evidence type="ECO:0000256" key="2">
    <source>
        <dbReference type="ARBA" id="ARBA00022692"/>
    </source>
</evidence>
<feature type="transmembrane region" description="Helical" evidence="5">
    <location>
        <begin position="173"/>
        <end position="191"/>
    </location>
</feature>
<comment type="caution">
    <text evidence="7">The sequence shown here is derived from an EMBL/GenBank/DDBJ whole genome shotgun (WGS) entry which is preliminary data.</text>
</comment>
<evidence type="ECO:0000256" key="1">
    <source>
        <dbReference type="ARBA" id="ARBA00004141"/>
    </source>
</evidence>
<dbReference type="OrthoDB" id="7836448at2"/>
<dbReference type="Gene3D" id="1.20.1540.10">
    <property type="entry name" value="Rhomboid-like"/>
    <property type="match status" value="1"/>
</dbReference>
<feature type="transmembrane region" description="Helical" evidence="5">
    <location>
        <begin position="197"/>
        <end position="223"/>
    </location>
</feature>
<keyword evidence="7" id="KW-0645">Protease</keyword>
<keyword evidence="3 5" id="KW-1133">Transmembrane helix</keyword>
<dbReference type="Pfam" id="PF01694">
    <property type="entry name" value="Rhomboid"/>
    <property type="match status" value="1"/>
</dbReference>
<dbReference type="SUPFAM" id="SSF144091">
    <property type="entry name" value="Rhomboid-like"/>
    <property type="match status" value="1"/>
</dbReference>
<keyword evidence="8" id="KW-1185">Reference proteome</keyword>
<dbReference type="EMBL" id="QCYG01000003">
    <property type="protein sequence ID" value="PVA07169.1"/>
    <property type="molecule type" value="Genomic_DNA"/>
</dbReference>
<comment type="subcellular location">
    <subcellularLocation>
        <location evidence="1">Membrane</location>
        <topology evidence="1">Multi-pass membrane protein</topology>
    </subcellularLocation>
</comment>
<sequence length="229" mass="24912">MHNPNHGENPFNAIPPVPLALVLVIAGIELVFSAAGAGFVGGAGGIGWRSAAFQDYAFAPAVMTEIFERGRGSFDLWKRFVSYAFVHINFTHTLWACVLLLALGKFVGEIFRPLAFALLFFISTILGAAIYGLLSWQNAPLLGAYPGVYGLIGAYTYLMWLTLERMGENQLKAFQLIGILLGLMLVYSMIFGSTPTWIAEVAGFVVGLFAAPLLAPGGWTAFVNRMRKR</sequence>
<feature type="transmembrane region" description="Helical" evidence="5">
    <location>
        <begin position="142"/>
        <end position="161"/>
    </location>
</feature>
<evidence type="ECO:0000313" key="8">
    <source>
        <dbReference type="Proteomes" id="UP000244817"/>
    </source>
</evidence>
<evidence type="ECO:0000259" key="6">
    <source>
        <dbReference type="Pfam" id="PF01694"/>
    </source>
</evidence>
<evidence type="ECO:0000256" key="5">
    <source>
        <dbReference type="SAM" id="Phobius"/>
    </source>
</evidence>
<feature type="transmembrane region" description="Helical" evidence="5">
    <location>
        <begin position="20"/>
        <end position="40"/>
    </location>
</feature>
<gene>
    <name evidence="7" type="ORF">DC363_04770</name>
</gene>
<feature type="domain" description="Peptidase S54 rhomboid" evidence="6">
    <location>
        <begin position="77"/>
        <end position="215"/>
    </location>
</feature>
<keyword evidence="4 5" id="KW-0472">Membrane</keyword>
<dbReference type="PANTHER" id="PTHR43066:SF11">
    <property type="entry name" value="PEPTIDASE S54 RHOMBOID DOMAIN-CONTAINING PROTEIN"/>
    <property type="match status" value="1"/>
</dbReference>
<accession>A0A2T7FYC4</accession>
<reference evidence="7 8" key="1">
    <citation type="submission" date="2018-04" db="EMBL/GenBank/DDBJ databases">
        <title>Pelagivirga bohaiensis gen. nov., sp. nov., a bacterium isolated from the Bohai Sea.</title>
        <authorList>
            <person name="Ji X."/>
        </authorList>
    </citation>
    <scope>NUCLEOTIDE SEQUENCE [LARGE SCALE GENOMIC DNA]</scope>
    <source>
        <strain evidence="7 8">BH-SD16</strain>
    </source>
</reference>
<dbReference type="PANTHER" id="PTHR43066">
    <property type="entry name" value="RHOMBOID-RELATED PROTEIN"/>
    <property type="match status" value="1"/>
</dbReference>
<evidence type="ECO:0000313" key="7">
    <source>
        <dbReference type="EMBL" id="PVA07169.1"/>
    </source>
</evidence>
<organism evidence="7 8">
    <name type="scientific">Thalassorhabdomicrobium marinisediminis</name>
    <dbReference type="NCBI Taxonomy" id="2170577"/>
    <lineage>
        <taxon>Bacteria</taxon>
        <taxon>Pseudomonadati</taxon>
        <taxon>Pseudomonadota</taxon>
        <taxon>Alphaproteobacteria</taxon>
        <taxon>Rhodobacterales</taxon>
        <taxon>Paracoccaceae</taxon>
        <taxon>Thalassorhabdomicrobium</taxon>
    </lineage>
</organism>
<evidence type="ECO:0000256" key="4">
    <source>
        <dbReference type="ARBA" id="ARBA00023136"/>
    </source>
</evidence>
<feature type="transmembrane region" description="Helical" evidence="5">
    <location>
        <begin position="114"/>
        <end position="136"/>
    </location>
</feature>
<dbReference type="GO" id="GO:0004252">
    <property type="term" value="F:serine-type endopeptidase activity"/>
    <property type="evidence" value="ECO:0007669"/>
    <property type="project" value="InterPro"/>
</dbReference>
<feature type="transmembrane region" description="Helical" evidence="5">
    <location>
        <begin position="80"/>
        <end position="102"/>
    </location>
</feature>
<dbReference type="RefSeq" id="WP_108639998.1">
    <property type="nucleotide sequence ID" value="NZ_QCYG01000003.1"/>
</dbReference>
<dbReference type="InterPro" id="IPR022764">
    <property type="entry name" value="Peptidase_S54_rhomboid_dom"/>
</dbReference>
<dbReference type="AlphaFoldDB" id="A0A2T7FYC4"/>
<dbReference type="Proteomes" id="UP000244817">
    <property type="component" value="Unassembled WGS sequence"/>
</dbReference>
<dbReference type="GO" id="GO:0016020">
    <property type="term" value="C:membrane"/>
    <property type="evidence" value="ECO:0007669"/>
    <property type="project" value="UniProtKB-SubCell"/>
</dbReference>
<protein>
    <submittedName>
        <fullName evidence="7">Rhomboid family intramembrane serine protease</fullName>
    </submittedName>
</protein>
<name>A0A2T7FYC4_9RHOB</name>
<keyword evidence="7" id="KW-0378">Hydrolase</keyword>